<evidence type="ECO:0000256" key="1">
    <source>
        <dbReference type="ARBA" id="ARBA00022691"/>
    </source>
</evidence>
<dbReference type="InterPro" id="IPR036413">
    <property type="entry name" value="YaeB-like_sf"/>
</dbReference>
<dbReference type="InterPro" id="IPR040372">
    <property type="entry name" value="YaeB-like"/>
</dbReference>
<dbReference type="PANTHER" id="PTHR12818">
    <property type="entry name" value="TRNA (ADENINE(37)-N6)-METHYLTRANSFERASE"/>
    <property type="match status" value="1"/>
</dbReference>
<dbReference type="PROSITE" id="PS51668">
    <property type="entry name" value="TSAA_2"/>
    <property type="match status" value="1"/>
</dbReference>
<dbReference type="PANTHER" id="PTHR12818:SF0">
    <property type="entry name" value="TRNA (ADENINE(37)-N6)-METHYLTRANSFERASE"/>
    <property type="match status" value="1"/>
</dbReference>
<dbReference type="InterPro" id="IPR023370">
    <property type="entry name" value="TrmO-like_N"/>
</dbReference>
<keyword evidence="5" id="KW-1185">Reference proteome</keyword>
<evidence type="ECO:0000313" key="5">
    <source>
        <dbReference type="Proteomes" id="UP001556709"/>
    </source>
</evidence>
<dbReference type="CDD" id="cd09281">
    <property type="entry name" value="UPF0066"/>
    <property type="match status" value="1"/>
</dbReference>
<dbReference type="NCBIfam" id="TIGR00104">
    <property type="entry name" value="tRNA_TsaA"/>
    <property type="match status" value="1"/>
</dbReference>
<comment type="caution">
    <text evidence="4">The sequence shown here is derived from an EMBL/GenBank/DDBJ whole genome shotgun (WGS) entry which is preliminary data.</text>
</comment>
<gene>
    <name evidence="4" type="primary">tsaA</name>
    <name evidence="4" type="ORF">V6X73_05790</name>
</gene>
<dbReference type="RefSeq" id="WP_367958528.1">
    <property type="nucleotide sequence ID" value="NZ_JBAKFH010000002.1"/>
</dbReference>
<evidence type="ECO:0000313" key="4">
    <source>
        <dbReference type="EMBL" id="MEX0469234.1"/>
    </source>
</evidence>
<name>A0ABV3TC90_9GAMM</name>
<dbReference type="Gene3D" id="3.30.2310.10">
    <property type="entry name" value="YaeB-like"/>
    <property type="match status" value="1"/>
</dbReference>
<comment type="similarity">
    <text evidence="2">Belongs to the tRNA methyltransferase O family.</text>
</comment>
<feature type="domain" description="TsaA-like" evidence="3">
    <location>
        <begin position="3"/>
        <end position="143"/>
    </location>
</feature>
<keyword evidence="1" id="KW-0949">S-adenosyl-L-methionine</keyword>
<dbReference type="Pfam" id="PF18389">
    <property type="entry name" value="TrmO_C"/>
    <property type="match status" value="1"/>
</dbReference>
<dbReference type="EMBL" id="JBAKFM010000002">
    <property type="protein sequence ID" value="MEX0469234.1"/>
    <property type="molecule type" value="Genomic_DNA"/>
</dbReference>
<dbReference type="SUPFAM" id="SSF118196">
    <property type="entry name" value="YaeB-like"/>
    <property type="match status" value="1"/>
</dbReference>
<proteinExistence type="inferred from homology"/>
<evidence type="ECO:0000256" key="2">
    <source>
        <dbReference type="ARBA" id="ARBA00033753"/>
    </source>
</evidence>
<reference evidence="4 5" key="1">
    <citation type="submission" date="2024-02" db="EMBL/GenBank/DDBJ databases">
        <title>New especies of Spiribacter isolated from saline water.</title>
        <authorList>
            <person name="Leon M.J."/>
            <person name="De La Haba R."/>
            <person name="Sanchez-Porro C."/>
            <person name="Ventosa A."/>
        </authorList>
    </citation>
    <scope>NUCLEOTIDE SEQUENCE [LARGE SCALE GENOMIC DNA]</scope>
    <source>
        <strain evidence="5">ag22IC6-390</strain>
    </source>
</reference>
<accession>A0ABV3TC90</accession>
<dbReference type="Gene3D" id="2.40.30.70">
    <property type="entry name" value="YaeB-like"/>
    <property type="match status" value="1"/>
</dbReference>
<dbReference type="Proteomes" id="UP001556709">
    <property type="component" value="Unassembled WGS sequence"/>
</dbReference>
<dbReference type="InterPro" id="IPR036414">
    <property type="entry name" value="YaeB_N_sf"/>
</dbReference>
<sequence>MQIEPIATIRSDFEARFGTPRQPGLVPEARAEVVLTPPYAHPEALRGLEACSDIWLVFGFHAMPAGDWRPTVRPPRLGGNQRLGVFATRSPYRPNRLGLSLVRLEGRLSGPSVGLAISGQDLMDGTPVYDIKPYLPAIESRPAAIPPSGFEKTPDELPVTWETAARQSAMRHGASLVRLIEQTIAADPRPAYHRRRADERYGMILLGHEVRWRVRDETARVTGVFPRDPAREA</sequence>
<dbReference type="InterPro" id="IPR041369">
    <property type="entry name" value="TrmO_C"/>
</dbReference>
<dbReference type="PROSITE" id="PS01318">
    <property type="entry name" value="TSAA_1"/>
    <property type="match status" value="1"/>
</dbReference>
<dbReference type="Pfam" id="PF01980">
    <property type="entry name" value="TrmO_N"/>
    <property type="match status" value="1"/>
</dbReference>
<organism evidence="4 5">
    <name type="scientific">Spiribacter pallidus</name>
    <dbReference type="NCBI Taxonomy" id="1987936"/>
    <lineage>
        <taxon>Bacteria</taxon>
        <taxon>Pseudomonadati</taxon>
        <taxon>Pseudomonadota</taxon>
        <taxon>Gammaproteobacteria</taxon>
        <taxon>Chromatiales</taxon>
        <taxon>Ectothiorhodospiraceae</taxon>
        <taxon>Spiribacter</taxon>
    </lineage>
</organism>
<protein>
    <submittedName>
        <fullName evidence="4">tRNA (N6-threonylcarbamoyladenosine(37)-N6)-methyltransferase TrmO</fullName>
    </submittedName>
</protein>
<evidence type="ECO:0000259" key="3">
    <source>
        <dbReference type="PROSITE" id="PS51668"/>
    </source>
</evidence>
<dbReference type="InterPro" id="IPR023368">
    <property type="entry name" value="UPF0066_cons_site"/>
</dbReference>